<dbReference type="RefSeq" id="WP_022776628.1">
    <property type="nucleotide sequence ID" value="NC_022576.1"/>
</dbReference>
<organism evidence="2 3">
    <name type="scientific">Candidatus Symbiobacter mobilis CR</name>
    <dbReference type="NCBI Taxonomy" id="946483"/>
    <lineage>
        <taxon>Bacteria</taxon>
        <taxon>Pseudomonadati</taxon>
        <taxon>Pseudomonadota</taxon>
        <taxon>Betaproteobacteria</taxon>
        <taxon>Burkholderiales</taxon>
        <taxon>Comamonadaceae</taxon>
    </lineage>
</organism>
<dbReference type="Proteomes" id="UP000017184">
    <property type="component" value="Chromosome"/>
</dbReference>
<dbReference type="EMBL" id="CP004885">
    <property type="protein sequence ID" value="AGX88693.1"/>
    <property type="molecule type" value="Genomic_DNA"/>
</dbReference>
<evidence type="ECO:0000259" key="1">
    <source>
        <dbReference type="Pfam" id="PF20250"/>
    </source>
</evidence>
<evidence type="ECO:0000313" key="3">
    <source>
        <dbReference type="Proteomes" id="UP000017184"/>
    </source>
</evidence>
<evidence type="ECO:0000313" key="2">
    <source>
        <dbReference type="EMBL" id="AGX88693.1"/>
    </source>
</evidence>
<dbReference type="KEGG" id="cbx:Cenrod_2643"/>
<dbReference type="Pfam" id="PF03961">
    <property type="entry name" value="FapA"/>
    <property type="match status" value="1"/>
</dbReference>
<dbReference type="PANTHER" id="PTHR38032:SF1">
    <property type="entry name" value="RNA-BINDING PROTEIN KHPB N-TERMINAL DOMAIN-CONTAINING PROTEIN"/>
    <property type="match status" value="1"/>
</dbReference>
<dbReference type="InterPro" id="IPR046865">
    <property type="entry name" value="FapA_b_solenoid"/>
</dbReference>
<keyword evidence="3" id="KW-1185">Reference proteome</keyword>
<sequence length="536" mass="55984">MELSGLSLEEVEDTVVLVSEPVAGREPFDGAALRAFLCSAGYGKCQIDDEALNKTASMCAIQQAQFKTTVARKVNAMVSIAIAADAMSATVDIIAPRGGKPAAVSDVVGALMQAGVVRGIDKDAIEAACQENGCLGHVVALGKAPEHGTDGMLELLVTDTVDRAPSLDSNGLIDYREHGEIPTVMPTNPLMRRIPPVPGIPGYTVHGVVLAAREGKDVHFAPHLQGTECSADDPNVLVANVNGQPVRVDNGVIVEPILRLKEVNMATGNVRFDGTVHVAGDVLQGMLVRASGDIVVDGMVEGGSLDAGGNVVVAGGVVAHSHLHAAGSVHVRFAQSAQIDAGTVIAVAESALDCTLHSLYQIVIGANAPQRGRLLGGLATAAMLLQVPWLGSTQSSKTRVIVGDHSALDEKYALLLHRIEEEKASASNLAKLVRQLQASGDPRGMLARVKESQKHAIKVWGDSLAEEVELKREIAAAQLARIEVKQGVEGSVVLTFGKYTATMPQDFSQGTFALDATQGIVFTPPGGAPVPVSARR</sequence>
<dbReference type="InterPro" id="IPR046866">
    <property type="entry name" value="FapA_N"/>
</dbReference>
<dbReference type="HOGENOM" id="CLU_026157_0_1_4"/>
<name>U5NEN4_9BURK</name>
<dbReference type="InterPro" id="IPR005646">
    <property type="entry name" value="FapA"/>
</dbReference>
<dbReference type="OrthoDB" id="5807941at2"/>
<reference evidence="2 3" key="1">
    <citation type="journal article" date="2013" name="Genome Biol.">
        <title>Genomic analysis reveals key aspects of prokaryotic symbiosis in the phototrophic consortium "Chlorochromatium aggregatum".</title>
        <authorList>
            <person name="Liu Z."/>
            <person name="Muller J."/>
            <person name="Li T."/>
            <person name="Alvey R.M."/>
            <person name="Vogl K."/>
            <person name="Frigaard N.U."/>
            <person name="Rockwell N.C."/>
            <person name="Boyd E.S."/>
            <person name="Tomsho L.P."/>
            <person name="Schuster S.C."/>
            <person name="Henke P."/>
            <person name="Rohde M."/>
            <person name="Overmann J."/>
            <person name="Bryant D.A."/>
        </authorList>
    </citation>
    <scope>NUCLEOTIDE SEQUENCE [LARGE SCALE GENOMIC DNA]</scope>
    <source>
        <strain evidence="2">CR</strain>
    </source>
</reference>
<accession>U5NEN4</accession>
<dbReference type="STRING" id="946483.Cenrod_2643"/>
<feature type="domain" description="Flagellar Assembly Protein A N-terminal region" evidence="1">
    <location>
        <begin position="78"/>
        <end position="249"/>
    </location>
</feature>
<dbReference type="AlphaFoldDB" id="U5NEN4"/>
<proteinExistence type="predicted"/>
<dbReference type="eggNOG" id="COG1315">
    <property type="taxonomic scope" value="Bacteria"/>
</dbReference>
<protein>
    <recommendedName>
        <fullName evidence="1">Flagellar Assembly Protein A N-terminal region domain-containing protein</fullName>
    </recommendedName>
</protein>
<dbReference type="Pfam" id="PF20250">
    <property type="entry name" value="FapA_N"/>
    <property type="match status" value="1"/>
</dbReference>
<gene>
    <name evidence="2" type="ORF">Cenrod_2643</name>
</gene>
<dbReference type="PANTHER" id="PTHR38032">
    <property type="entry name" value="POLYMERASE-RELATED"/>
    <property type="match status" value="1"/>
</dbReference>